<reference evidence="2 3" key="1">
    <citation type="submission" date="2018-08" db="EMBL/GenBank/DDBJ databases">
        <title>Genomic investigation of the strawberry pathogen Phytophthora fragariae indicates pathogenicity is determined by transcriptional variation in three key races.</title>
        <authorList>
            <person name="Adams T.M."/>
            <person name="Armitage A.D."/>
            <person name="Sobczyk M.K."/>
            <person name="Bates H.J."/>
            <person name="Dunwell J.M."/>
            <person name="Nellist C.F."/>
            <person name="Harrison R.J."/>
        </authorList>
    </citation>
    <scope>NUCLEOTIDE SEQUENCE [LARGE SCALE GENOMIC DNA]</scope>
    <source>
        <strain evidence="2 3">NOV-5</strain>
    </source>
</reference>
<evidence type="ECO:0000313" key="3">
    <source>
        <dbReference type="Proteomes" id="UP000440732"/>
    </source>
</evidence>
<comment type="caution">
    <text evidence="2">The sequence shown here is derived from an EMBL/GenBank/DDBJ whole genome shotgun (WGS) entry which is preliminary data.</text>
</comment>
<dbReference type="EMBL" id="QXGA01001394">
    <property type="protein sequence ID" value="KAE9120250.1"/>
    <property type="molecule type" value="Genomic_DNA"/>
</dbReference>
<dbReference type="AlphaFoldDB" id="A0A6A3SN25"/>
<accession>A0A6A3SN25</accession>
<feature type="compositionally biased region" description="Polar residues" evidence="1">
    <location>
        <begin position="1"/>
        <end position="14"/>
    </location>
</feature>
<dbReference type="Proteomes" id="UP000440732">
    <property type="component" value="Unassembled WGS sequence"/>
</dbReference>
<protein>
    <submittedName>
        <fullName evidence="2">Uncharacterized protein</fullName>
    </submittedName>
</protein>
<evidence type="ECO:0000256" key="1">
    <source>
        <dbReference type="SAM" id="MobiDB-lite"/>
    </source>
</evidence>
<gene>
    <name evidence="2" type="ORF">PF006_g18171</name>
</gene>
<evidence type="ECO:0000313" key="2">
    <source>
        <dbReference type="EMBL" id="KAE9120250.1"/>
    </source>
</evidence>
<organism evidence="2 3">
    <name type="scientific">Phytophthora fragariae</name>
    <dbReference type="NCBI Taxonomy" id="53985"/>
    <lineage>
        <taxon>Eukaryota</taxon>
        <taxon>Sar</taxon>
        <taxon>Stramenopiles</taxon>
        <taxon>Oomycota</taxon>
        <taxon>Peronosporomycetes</taxon>
        <taxon>Peronosporales</taxon>
        <taxon>Peronosporaceae</taxon>
        <taxon>Phytophthora</taxon>
    </lineage>
</organism>
<name>A0A6A3SN25_9STRA</name>
<sequence>MSSVKLVSPSMTGQPTPPPEQKLAAPVDNREVEVWVRDVHGTRYLVKMPISSRFVDVMQKVTEQNRLFQGIVVGFEGGSGDDRWNECTTVSKMLPDKIPSDFNEEDYLYEHPIQPKFKALFALLELSLRDKTLFGLAITDIGTTGERTPSKVEALCWPTSNGCSELRHQQPDVVDAATRRRVKPTRVALPLSGTVTVELDEYWPSRGENQLAEPNARKEVSSVKLVSPSMTGQPTPPAEQAALPKPLVDHHEVKVWVRDVYGTRYPVNMPISSEFADVLQKVTKQHRFFQGIVVGFEGGSGDDRWNERTTVSQTLPLPDKRPSDFNEVRYLYEHPIQPKFKKDCIIL</sequence>
<proteinExistence type="predicted"/>
<feature type="region of interest" description="Disordered" evidence="1">
    <location>
        <begin position="1"/>
        <end position="24"/>
    </location>
</feature>